<evidence type="ECO:0000313" key="4">
    <source>
        <dbReference type="EMBL" id="TYC13085.1"/>
    </source>
</evidence>
<dbReference type="Pfam" id="PF13360">
    <property type="entry name" value="PQQ_2"/>
    <property type="match status" value="1"/>
</dbReference>
<evidence type="ECO:0000256" key="2">
    <source>
        <dbReference type="SAM" id="SignalP"/>
    </source>
</evidence>
<dbReference type="AlphaFoldDB" id="A0A5D0U5S1"/>
<name>A0A5D0U5S1_9ACTN</name>
<dbReference type="PANTHER" id="PTHR34512">
    <property type="entry name" value="CELL SURFACE PROTEIN"/>
    <property type="match status" value="1"/>
</dbReference>
<gene>
    <name evidence="4" type="ORF">FXF65_21490</name>
</gene>
<keyword evidence="2" id="KW-0732">Signal</keyword>
<dbReference type="RefSeq" id="WP_148351781.1">
    <property type="nucleotide sequence ID" value="NZ_JBHSBF010000043.1"/>
</dbReference>
<dbReference type="Proteomes" id="UP000322634">
    <property type="component" value="Unassembled WGS sequence"/>
</dbReference>
<dbReference type="Gene3D" id="2.130.10.10">
    <property type="entry name" value="YVTN repeat-like/Quinoprotein amine dehydrogenase"/>
    <property type="match status" value="1"/>
</dbReference>
<feature type="domain" description="Pyrrolo-quinoline quinone repeat" evidence="3">
    <location>
        <begin position="129"/>
        <end position="321"/>
    </location>
</feature>
<dbReference type="SUPFAM" id="SSF50998">
    <property type="entry name" value="Quinoprotein alcohol dehydrogenase-like"/>
    <property type="match status" value="1"/>
</dbReference>
<evidence type="ECO:0000313" key="5">
    <source>
        <dbReference type="Proteomes" id="UP000322634"/>
    </source>
</evidence>
<dbReference type="InterPro" id="IPR018391">
    <property type="entry name" value="PQQ_b-propeller_rpt"/>
</dbReference>
<dbReference type="InterPro" id="IPR002372">
    <property type="entry name" value="PQQ_rpt_dom"/>
</dbReference>
<dbReference type="InterPro" id="IPR011047">
    <property type="entry name" value="Quinoprotein_ADH-like_sf"/>
</dbReference>
<dbReference type="OrthoDB" id="3453891at2"/>
<sequence>MTRVALVAVLLLSAAMVCAADSGPREAADRSWAGRALPNLMTPVWTATVANLDVGLDSWDFIGRPEASFSPAAAVLPDLTGIQVRDPTTGRMLHDIQVGERVGDVALAGGVVVAQTRANSARNFDFRQLRAYDLSSGRELWVQDMYSSHVVETGRYSFLGATAVTSRGVVFTAATGEMIGLDPRTGRIRWTHSSACSNGTLSATEKMVVVVCEKGPLLTVDPENGRLYSAEIPGTVVDVATTPDAVGVEWTSADLTAPDYPRPVPRTATVVSGPRLVISRVDGSPGHLVQVMGGQAILQGDGELRAVGLAHGTELWRRKTEQTAAPGGSSVGSEDGVSAAADGLVLLNGANEETRPGATSLIDASGRSTPPIPWPVSGQFAGAIPGYVFLISHTSQQHLFTALRLERETLPDPRLGGARPADWPDPCRLLTPAQLAALGHYTGFPAKPSPFAERTRLPYSDQCDFAGRHPFSLRVGWVAPDQAAAETLTQSLLPGPPGVWQAGPGGYQYRRLTASAPPTADRALVARGRFVIAVFAPNQVGLTERITRLLQADRPPDPAGGLDRAAAEQTVRDHGFNALIQTSPPNPGPLRAVYADCGPPACSQVFLFQGDRLVGAPPGESAERPYYEDVQIVRQDGDTVRLAAAVVPPGAPCCQLKHDLIDLRMSDGRLVYRVESGPWRPAPAAPHRR</sequence>
<comment type="caution">
    <text evidence="4">The sequence shown here is derived from an EMBL/GenBank/DDBJ whole genome shotgun (WGS) entry which is preliminary data.</text>
</comment>
<evidence type="ECO:0000256" key="1">
    <source>
        <dbReference type="SAM" id="MobiDB-lite"/>
    </source>
</evidence>
<keyword evidence="5" id="KW-1185">Reference proteome</keyword>
<accession>A0A5D0U5S1</accession>
<protein>
    <submittedName>
        <fullName evidence="4">PQQ-binding-like beta-propeller repeat protein</fullName>
    </submittedName>
</protein>
<dbReference type="PANTHER" id="PTHR34512:SF30">
    <property type="entry name" value="OUTER MEMBRANE PROTEIN ASSEMBLY FACTOR BAMB"/>
    <property type="match status" value="1"/>
</dbReference>
<reference evidence="4 5" key="1">
    <citation type="submission" date="2019-08" db="EMBL/GenBank/DDBJ databases">
        <title>Actinomadura sp. nov. CYP1-5 isolated from mountain soil.</title>
        <authorList>
            <person name="Songsumanus A."/>
            <person name="Kuncharoen N."/>
            <person name="Kudo T."/>
            <person name="Yuki M."/>
            <person name="Igarashi Y."/>
            <person name="Tanasupawat S."/>
        </authorList>
    </citation>
    <scope>NUCLEOTIDE SEQUENCE [LARGE SCALE GENOMIC DNA]</scope>
    <source>
        <strain evidence="4 5">GKU157</strain>
    </source>
</reference>
<dbReference type="InterPro" id="IPR015943">
    <property type="entry name" value="WD40/YVTN_repeat-like_dom_sf"/>
</dbReference>
<evidence type="ECO:0000259" key="3">
    <source>
        <dbReference type="Pfam" id="PF13360"/>
    </source>
</evidence>
<proteinExistence type="predicted"/>
<feature type="signal peptide" evidence="2">
    <location>
        <begin position="1"/>
        <end position="19"/>
    </location>
</feature>
<feature type="chain" id="PRO_5038489753" evidence="2">
    <location>
        <begin position="20"/>
        <end position="689"/>
    </location>
</feature>
<dbReference type="EMBL" id="VSFF01000008">
    <property type="protein sequence ID" value="TYC13085.1"/>
    <property type="molecule type" value="Genomic_DNA"/>
</dbReference>
<organism evidence="4 5">
    <name type="scientific">Actinomadura syzygii</name>
    <dbReference type="NCBI Taxonomy" id="1427538"/>
    <lineage>
        <taxon>Bacteria</taxon>
        <taxon>Bacillati</taxon>
        <taxon>Actinomycetota</taxon>
        <taxon>Actinomycetes</taxon>
        <taxon>Streptosporangiales</taxon>
        <taxon>Thermomonosporaceae</taxon>
        <taxon>Actinomadura</taxon>
    </lineage>
</organism>
<dbReference type="SMART" id="SM00564">
    <property type="entry name" value="PQQ"/>
    <property type="match status" value="3"/>
</dbReference>
<feature type="region of interest" description="Disordered" evidence="1">
    <location>
        <begin position="349"/>
        <end position="368"/>
    </location>
</feature>